<dbReference type="Proteomes" id="UP000185904">
    <property type="component" value="Unassembled WGS sequence"/>
</dbReference>
<dbReference type="InterPro" id="IPR011990">
    <property type="entry name" value="TPR-like_helical_dom_sf"/>
</dbReference>
<feature type="compositionally biased region" description="Basic residues" evidence="2">
    <location>
        <begin position="1107"/>
        <end position="1117"/>
    </location>
</feature>
<feature type="compositionally biased region" description="Low complexity" evidence="2">
    <location>
        <begin position="725"/>
        <end position="740"/>
    </location>
</feature>
<feature type="region of interest" description="Disordered" evidence="2">
    <location>
        <begin position="1107"/>
        <end position="1130"/>
    </location>
</feature>
<keyword evidence="3" id="KW-0472">Membrane</keyword>
<dbReference type="GeneID" id="34585300"/>
<feature type="transmembrane region" description="Helical" evidence="3">
    <location>
        <begin position="889"/>
        <end position="911"/>
    </location>
</feature>
<feature type="transmembrane region" description="Helical" evidence="3">
    <location>
        <begin position="1071"/>
        <end position="1091"/>
    </location>
</feature>
<feature type="transmembrane region" description="Helical" evidence="3">
    <location>
        <begin position="862"/>
        <end position="882"/>
    </location>
</feature>
<dbReference type="PANTHER" id="PTHR46430:SF2">
    <property type="entry name" value="CHITIN SYNTHASE REGULATORY FACTOR 4"/>
    <property type="match status" value="1"/>
</dbReference>
<comment type="caution">
    <text evidence="5">The sequence shown here is derived from an EMBL/GenBank/DDBJ whole genome shotgun (WGS) entry which is preliminary data.</text>
</comment>
<dbReference type="SUPFAM" id="SSF81901">
    <property type="entry name" value="HCP-like"/>
    <property type="match status" value="1"/>
</dbReference>
<dbReference type="AlphaFoldDB" id="A0A178D8U7"/>
<dbReference type="PANTHER" id="PTHR46430">
    <property type="entry name" value="PROTEIN SKT5-RELATED"/>
    <property type="match status" value="1"/>
</dbReference>
<dbReference type="InterPro" id="IPR051726">
    <property type="entry name" value="Chitin_Synth_Reg"/>
</dbReference>
<feature type="region of interest" description="Disordered" evidence="2">
    <location>
        <begin position="539"/>
        <end position="816"/>
    </location>
</feature>
<organism evidence="5 6">
    <name type="scientific">Fonsecaea nubica</name>
    <dbReference type="NCBI Taxonomy" id="856822"/>
    <lineage>
        <taxon>Eukaryota</taxon>
        <taxon>Fungi</taxon>
        <taxon>Dikarya</taxon>
        <taxon>Ascomycota</taxon>
        <taxon>Pezizomycotina</taxon>
        <taxon>Eurotiomycetes</taxon>
        <taxon>Chaetothyriomycetidae</taxon>
        <taxon>Chaetothyriales</taxon>
        <taxon>Herpotrichiellaceae</taxon>
        <taxon>Fonsecaea</taxon>
    </lineage>
</organism>
<dbReference type="OrthoDB" id="4095816at2759"/>
<feature type="region of interest" description="Disordered" evidence="2">
    <location>
        <begin position="511"/>
        <end position="530"/>
    </location>
</feature>
<feature type="transmembrane region" description="Helical" evidence="3">
    <location>
        <begin position="956"/>
        <end position="977"/>
    </location>
</feature>
<dbReference type="Gene3D" id="1.25.40.10">
    <property type="entry name" value="Tetratricopeptide repeat domain"/>
    <property type="match status" value="2"/>
</dbReference>
<feature type="region of interest" description="Disordered" evidence="2">
    <location>
        <begin position="478"/>
        <end position="505"/>
    </location>
</feature>
<keyword evidence="3" id="KW-1133">Transmembrane helix</keyword>
<dbReference type="InterPro" id="IPR006597">
    <property type="entry name" value="Sel1-like"/>
</dbReference>
<dbReference type="SMART" id="SM00671">
    <property type="entry name" value="SEL1"/>
    <property type="match status" value="6"/>
</dbReference>
<evidence type="ECO:0000313" key="6">
    <source>
        <dbReference type="Proteomes" id="UP000185904"/>
    </source>
</evidence>
<dbReference type="Pfam" id="PF08238">
    <property type="entry name" value="Sel1"/>
    <property type="match status" value="5"/>
</dbReference>
<protein>
    <recommendedName>
        <fullName evidence="4">DUF7702 domain-containing protein</fullName>
    </recommendedName>
</protein>
<feature type="compositionally biased region" description="Gly residues" evidence="2">
    <location>
        <begin position="631"/>
        <end position="647"/>
    </location>
</feature>
<feature type="transmembrane region" description="Helical" evidence="3">
    <location>
        <begin position="923"/>
        <end position="944"/>
    </location>
</feature>
<feature type="compositionally biased region" description="Low complexity" evidence="2">
    <location>
        <begin position="748"/>
        <end position="769"/>
    </location>
</feature>
<sequence>MSYHTGATFVPGGDDSYYMPEIIQPTPNRVHELPNNIQHNVAQMEQAASNPTSANSAYSGSVYSPQSAEYMQGGTQSWAPPQAPHANVQGYDQRALQDNQTEAYRQDNLYPARTTSMAPTEQPNFSPFPMLRNPPPNIPPTDEQKEATLEAARAAVLNCNDPDTQLTWAQDALSYVEICLQNEERVALAQAPRTRTPRIEHVLREDAIKIVSFLADQHHPKAEFMRGMWLEFGKFGHRVDKKEAFYCYTRAAEKGYVRADYRIGMQFESSNDALKAIRYYQKGADAGDSAACYRLGMMTLLGQHGQPQNFERGLNLIYMSAQTADENAPQGAYVFGMLQAQQMPQIQIPDQFLPRDIAGAKMNIEKAAYLGFAKAQVKMGAAYELCELGCSFDPALSLHYNVLAARQGEPEAELAISKWFLCGHEGLFEKNEEVAFTYAQRAALSGFPTAQFALGYYYEVGIYVPVNFEQAKEWYRKASQSGNQDATGRIDAISRSKTLSRKDHESVALKKIRQQRGSMIGGTDVPSVPAMPTLSEEAEADQLEMPDPSRLSLNSQRAPPARPGSAAPYPTGPPNMPSVNQGPDIRPPSAFGINPNLRPTSAAAMGAPRPDSYGSPPSNMPPQQRPYSNPGGPGYPGPGYGRGGRMPSGGPPPQGQGIPTIRPPSRPNSSSPYLGPGPHPGGQSPPAKIDIGFSAPLEPERRPRPQQQQPNGPPLPNPNNPPRGSPRLQQGPPSQGRPGPNAGGYGGMPNPNVRPPNNQVQVPPNVKPANLPPSKPDASAPIGGGPPSKPSTVPANAARPPGKGPKTFDEMGVPPGKDKSECVAIDTNVARENSRPSHDLKNVLCWTIYKTPTMALDAVTKLSIAEMSIYIPLLLPTGLLFYRHGRRALAAFFFLAAFEILRIVASGIQIGSHNDPHPSTSGAIVSSIGLSPLLIATAGFLALLKGYYATSNSSRFTTLIEEVAIHVGAITGIALLATGGAKLGGDLHSQADVESAYTFLEAGAVILLITWITVSFLCGQLYLKLRKHRAAASLMILACIFIGVRAIYSVVYAFDHAQSLSPFTGTFAVKFVFTFLAQLIAALCLLAVAFVTRNILSDHGLDVRAQGRRVRHPRQHSRGASIPLTSGSSK</sequence>
<dbReference type="RefSeq" id="XP_022503682.1">
    <property type="nucleotide sequence ID" value="XM_022640182.1"/>
</dbReference>
<proteinExistence type="predicted"/>
<accession>A0A178D8U7</accession>
<feature type="compositionally biased region" description="Pro residues" evidence="2">
    <location>
        <begin position="711"/>
        <end position="724"/>
    </location>
</feature>
<evidence type="ECO:0000256" key="2">
    <source>
        <dbReference type="SAM" id="MobiDB-lite"/>
    </source>
</evidence>
<dbReference type="Pfam" id="PF24800">
    <property type="entry name" value="DUF7702"/>
    <property type="match status" value="1"/>
</dbReference>
<name>A0A178D8U7_9EURO</name>
<keyword evidence="6" id="KW-1185">Reference proteome</keyword>
<evidence type="ECO:0000256" key="1">
    <source>
        <dbReference type="ARBA" id="ARBA00022737"/>
    </source>
</evidence>
<gene>
    <name evidence="5" type="ORF">AYO20_01876</name>
</gene>
<dbReference type="InterPro" id="IPR056119">
    <property type="entry name" value="DUF7702"/>
</dbReference>
<keyword evidence="1" id="KW-0677">Repeat</keyword>
<feature type="transmembrane region" description="Helical" evidence="3">
    <location>
        <begin position="1030"/>
        <end position="1051"/>
    </location>
</feature>
<evidence type="ECO:0000256" key="3">
    <source>
        <dbReference type="SAM" id="Phobius"/>
    </source>
</evidence>
<dbReference type="EMBL" id="LVCJ01000008">
    <property type="protein sequence ID" value="OAL38670.1"/>
    <property type="molecule type" value="Genomic_DNA"/>
</dbReference>
<keyword evidence="3" id="KW-0812">Transmembrane</keyword>
<feature type="transmembrane region" description="Helical" evidence="3">
    <location>
        <begin position="997"/>
        <end position="1018"/>
    </location>
</feature>
<evidence type="ECO:0000259" key="4">
    <source>
        <dbReference type="Pfam" id="PF24800"/>
    </source>
</evidence>
<evidence type="ECO:0000313" key="5">
    <source>
        <dbReference type="EMBL" id="OAL38670.1"/>
    </source>
</evidence>
<reference evidence="5 6" key="1">
    <citation type="submission" date="2016-03" db="EMBL/GenBank/DDBJ databases">
        <title>The draft genome sequence of Fonsecaea nubica causative agent of cutaneous subcutaneous infection in human host.</title>
        <authorList>
            <person name="Costa F."/>
            <person name="Sybren D.H."/>
            <person name="Raittz R.T."/>
            <person name="Weiss V.A."/>
            <person name="Leao A.C."/>
            <person name="Gomes R."/>
            <person name="De Souza E.M."/>
            <person name="Pedrosa F.O."/>
            <person name="Steffens M.B."/>
            <person name="Bombassaro A."/>
            <person name="Tadra-Sfeir M.Z."/>
            <person name="Moreno L.F."/>
            <person name="Najafzadeh M.J."/>
            <person name="Felipe M.S."/>
            <person name="Teixeira M."/>
            <person name="Sun J."/>
            <person name="Xi L."/>
            <person name="Castro M.A."/>
            <person name="Vicente V.A."/>
        </authorList>
    </citation>
    <scope>NUCLEOTIDE SEQUENCE [LARGE SCALE GENOMIC DNA]</scope>
    <source>
        <strain evidence="5 6">CBS 269.64</strain>
    </source>
</reference>
<feature type="domain" description="DUF7702" evidence="4">
    <location>
        <begin position="857"/>
        <end position="1093"/>
    </location>
</feature>